<gene>
    <name evidence="2" type="primary">tssJ</name>
    <name evidence="2" type="ORF">FNU76_14715</name>
</gene>
<evidence type="ECO:0000313" key="3">
    <source>
        <dbReference type="Proteomes" id="UP000317550"/>
    </source>
</evidence>
<name>A0A516SH75_9NEIS</name>
<dbReference type="PROSITE" id="PS51257">
    <property type="entry name" value="PROKAR_LIPOPROTEIN"/>
    <property type="match status" value="1"/>
</dbReference>
<reference evidence="3" key="1">
    <citation type="submission" date="2019-07" db="EMBL/GenBank/DDBJ databases">
        <title>Chitinimonas sp. nov., isolated from Ny-Alesund, arctica soil.</title>
        <authorList>
            <person name="Xu Q."/>
            <person name="Peng F."/>
        </authorList>
    </citation>
    <scope>NUCLEOTIDE SEQUENCE [LARGE SCALE GENOMIC DNA]</scope>
    <source>
        <strain evidence="3">R3-44</strain>
    </source>
</reference>
<dbReference type="PANTHER" id="PTHR37625">
    <property type="entry name" value="OUTER MEMBRANE LIPOPROTEIN-RELATED"/>
    <property type="match status" value="1"/>
</dbReference>
<protein>
    <submittedName>
        <fullName evidence="2">Type VI secretion system lipoprotein TssJ</fullName>
    </submittedName>
</protein>
<dbReference type="Proteomes" id="UP000317550">
    <property type="component" value="Chromosome"/>
</dbReference>
<keyword evidence="3" id="KW-1185">Reference proteome</keyword>
<keyword evidence="2" id="KW-0449">Lipoprotein</keyword>
<dbReference type="Pfam" id="PF12790">
    <property type="entry name" value="T6SS-SciN"/>
    <property type="match status" value="1"/>
</dbReference>
<organism evidence="2 3">
    <name type="scientific">Chitinimonas arctica</name>
    <dbReference type="NCBI Taxonomy" id="2594795"/>
    <lineage>
        <taxon>Bacteria</taxon>
        <taxon>Pseudomonadati</taxon>
        <taxon>Pseudomonadota</taxon>
        <taxon>Betaproteobacteria</taxon>
        <taxon>Neisseriales</taxon>
        <taxon>Chitinibacteraceae</taxon>
        <taxon>Chitinimonas</taxon>
    </lineage>
</organism>
<evidence type="ECO:0000256" key="1">
    <source>
        <dbReference type="SAM" id="MobiDB-lite"/>
    </source>
</evidence>
<sequence>MKLPLPRLARWAAAALGALLLVGCASKPVTMDGLIFASPKVNPDASGRASPVVVKLFHLKSLANFQTSDFFSLYERPAQALGSDYVTVEEIVLTPGMKQRITRPLAPEVRYLALIAAFRDLENAQWRGTLDVSQGDKDLPLIIELSDNKVSIRTADGTRELEKLQEKLAEKRDEMLRSAEEEAKQAAKERAQQAVTKRLKRLPLP</sequence>
<accession>A0A516SH75</accession>
<feature type="compositionally biased region" description="Basic and acidic residues" evidence="1">
    <location>
        <begin position="175"/>
        <end position="191"/>
    </location>
</feature>
<feature type="region of interest" description="Disordered" evidence="1">
    <location>
        <begin position="175"/>
        <end position="205"/>
    </location>
</feature>
<dbReference type="PANTHER" id="PTHR37625:SF4">
    <property type="entry name" value="OUTER MEMBRANE LIPOPROTEIN"/>
    <property type="match status" value="1"/>
</dbReference>
<dbReference type="InterPro" id="IPR017734">
    <property type="entry name" value="T6SS_SciN"/>
</dbReference>
<dbReference type="NCBIfam" id="TIGR03352">
    <property type="entry name" value="VI_chp_3"/>
    <property type="match status" value="1"/>
</dbReference>
<dbReference type="OrthoDB" id="5471061at2"/>
<dbReference type="RefSeq" id="WP_144278899.1">
    <property type="nucleotide sequence ID" value="NZ_CP041730.1"/>
</dbReference>
<dbReference type="KEGG" id="cari:FNU76_14715"/>
<proteinExistence type="predicted"/>
<dbReference type="EMBL" id="CP041730">
    <property type="protein sequence ID" value="QDQ27506.1"/>
    <property type="molecule type" value="Genomic_DNA"/>
</dbReference>
<dbReference type="InterPro" id="IPR038706">
    <property type="entry name" value="Type_VI_SciN-like_sf"/>
</dbReference>
<dbReference type="AlphaFoldDB" id="A0A516SH75"/>
<evidence type="ECO:0000313" key="2">
    <source>
        <dbReference type="EMBL" id="QDQ27506.1"/>
    </source>
</evidence>
<dbReference type="Gene3D" id="2.60.40.4150">
    <property type="entry name" value="Type VI secretion system, lipoprotein SciN"/>
    <property type="match status" value="1"/>
</dbReference>